<sequence>MSKLNPLSIDQLINHLTFDKIIVTSFLIVILTLIWKRISKKISIPKIVKKCYRQVKIPWLIHVEKVENTLHWSIYSERNLWYSANWNVDDKECFNQLTSGQFPENMNFNFIENGWTDINIDISQVITKNKNDNQSLMKLMIVLMNGEESCLCTNNKNEGLCPVQGLICIIWLNPLNITDINSIQKYLLLNDLTLVRLNTLENEANNCYKCLISQTDFIYLTSDQRILCKQSYQRCKHCQRKFDFTYINVLTPKHKIHGPNNNIISYLKLNNKLKDFNNNYVNN</sequence>
<proteinExistence type="predicted"/>
<dbReference type="Proteomes" id="UP001461498">
    <property type="component" value="Unassembled WGS sequence"/>
</dbReference>
<feature type="transmembrane region" description="Helical" evidence="1">
    <location>
        <begin position="12"/>
        <end position="35"/>
    </location>
</feature>
<gene>
    <name evidence="2" type="ORF">O3M35_003450</name>
</gene>
<keyword evidence="1" id="KW-0472">Membrane</keyword>
<name>A0AAW1CRL9_9HEMI</name>
<evidence type="ECO:0000313" key="3">
    <source>
        <dbReference type="Proteomes" id="UP001461498"/>
    </source>
</evidence>
<keyword evidence="3" id="KW-1185">Reference proteome</keyword>
<dbReference type="AlphaFoldDB" id="A0AAW1CRL9"/>
<keyword evidence="1" id="KW-1133">Transmembrane helix</keyword>
<accession>A0AAW1CRL9</accession>
<protein>
    <submittedName>
        <fullName evidence="2">Uncharacterized protein</fullName>
    </submittedName>
</protein>
<comment type="caution">
    <text evidence="2">The sequence shown here is derived from an EMBL/GenBank/DDBJ whole genome shotgun (WGS) entry which is preliminary data.</text>
</comment>
<reference evidence="2 3" key="1">
    <citation type="submission" date="2022-12" db="EMBL/GenBank/DDBJ databases">
        <title>Chromosome-level genome assembly of true bugs.</title>
        <authorList>
            <person name="Ma L."/>
            <person name="Li H."/>
        </authorList>
    </citation>
    <scope>NUCLEOTIDE SEQUENCE [LARGE SCALE GENOMIC DNA]</scope>
    <source>
        <strain evidence="2">Lab_2022b</strain>
    </source>
</reference>
<organism evidence="2 3">
    <name type="scientific">Rhynocoris fuscipes</name>
    <dbReference type="NCBI Taxonomy" id="488301"/>
    <lineage>
        <taxon>Eukaryota</taxon>
        <taxon>Metazoa</taxon>
        <taxon>Ecdysozoa</taxon>
        <taxon>Arthropoda</taxon>
        <taxon>Hexapoda</taxon>
        <taxon>Insecta</taxon>
        <taxon>Pterygota</taxon>
        <taxon>Neoptera</taxon>
        <taxon>Paraneoptera</taxon>
        <taxon>Hemiptera</taxon>
        <taxon>Heteroptera</taxon>
        <taxon>Panheteroptera</taxon>
        <taxon>Cimicomorpha</taxon>
        <taxon>Reduviidae</taxon>
        <taxon>Harpactorinae</taxon>
        <taxon>Harpactorini</taxon>
        <taxon>Rhynocoris</taxon>
    </lineage>
</organism>
<dbReference type="EMBL" id="JAPXFL010000012">
    <property type="protein sequence ID" value="KAK9498900.1"/>
    <property type="molecule type" value="Genomic_DNA"/>
</dbReference>
<evidence type="ECO:0000313" key="2">
    <source>
        <dbReference type="EMBL" id="KAK9498900.1"/>
    </source>
</evidence>
<keyword evidence="1" id="KW-0812">Transmembrane</keyword>
<evidence type="ECO:0000256" key="1">
    <source>
        <dbReference type="SAM" id="Phobius"/>
    </source>
</evidence>